<name>A0A6G0TWF0_APHGL</name>
<keyword evidence="2" id="KW-1185">Reference proteome</keyword>
<reference evidence="1 2" key="1">
    <citation type="submission" date="2019-08" db="EMBL/GenBank/DDBJ databases">
        <title>The genome of the soybean aphid Biotype 1, its phylome, world population structure and adaptation to the North American continent.</title>
        <authorList>
            <person name="Giordano R."/>
            <person name="Donthu R.K."/>
            <person name="Hernandez A.G."/>
            <person name="Wright C.L."/>
            <person name="Zimin A.V."/>
        </authorList>
    </citation>
    <scope>NUCLEOTIDE SEQUENCE [LARGE SCALE GENOMIC DNA]</scope>
    <source>
        <tissue evidence="1">Whole aphids</tissue>
    </source>
</reference>
<dbReference type="AlphaFoldDB" id="A0A6G0TWF0"/>
<evidence type="ECO:0000313" key="2">
    <source>
        <dbReference type="Proteomes" id="UP000475862"/>
    </source>
</evidence>
<accession>A0A6G0TWF0</accession>
<comment type="caution">
    <text evidence="1">The sequence shown here is derived from an EMBL/GenBank/DDBJ whole genome shotgun (WGS) entry which is preliminary data.</text>
</comment>
<organism evidence="1 2">
    <name type="scientific">Aphis glycines</name>
    <name type="common">Soybean aphid</name>
    <dbReference type="NCBI Taxonomy" id="307491"/>
    <lineage>
        <taxon>Eukaryota</taxon>
        <taxon>Metazoa</taxon>
        <taxon>Ecdysozoa</taxon>
        <taxon>Arthropoda</taxon>
        <taxon>Hexapoda</taxon>
        <taxon>Insecta</taxon>
        <taxon>Pterygota</taxon>
        <taxon>Neoptera</taxon>
        <taxon>Paraneoptera</taxon>
        <taxon>Hemiptera</taxon>
        <taxon>Sternorrhyncha</taxon>
        <taxon>Aphidomorpha</taxon>
        <taxon>Aphidoidea</taxon>
        <taxon>Aphididae</taxon>
        <taxon>Aphidini</taxon>
        <taxon>Aphis</taxon>
        <taxon>Aphis</taxon>
    </lineage>
</organism>
<sequence>MHQGYSLFHRKPPPKFEIEALFRLVILYTDKKKKHTSFIVYQTAVKQNLNTYFKHKFKRTHYRCIKLLILKLPNPLIVHRHLYSLKFKLIQSNEQHTFETVFMLFYKQIVLILKTISKLPYTSPDFYTSFPRNSINYLNNCCIAGFYTFPARGHTATAAEQLFLLLITTVLTTTLRADNYYLSTFVSRCVNTILCVRNTWVLYLCRVDTATLVSIQCPVTTTDDRRRRK</sequence>
<evidence type="ECO:0000313" key="1">
    <source>
        <dbReference type="EMBL" id="KAE9540085.1"/>
    </source>
</evidence>
<protein>
    <submittedName>
        <fullName evidence="1">Uncharacterized protein</fullName>
    </submittedName>
</protein>
<dbReference type="Proteomes" id="UP000475862">
    <property type="component" value="Unassembled WGS sequence"/>
</dbReference>
<gene>
    <name evidence="1" type="ORF">AGLY_005337</name>
</gene>
<proteinExistence type="predicted"/>
<dbReference type="EMBL" id="VYZN01000014">
    <property type="protein sequence ID" value="KAE9540085.1"/>
    <property type="molecule type" value="Genomic_DNA"/>
</dbReference>